<reference evidence="13 14" key="1">
    <citation type="submission" date="2023-07" db="EMBL/GenBank/DDBJ databases">
        <title>Comparative genomics of wheat-associated soil bacteria to identify genetic determinants of phenazine resistance.</title>
        <authorList>
            <person name="Mouncey N."/>
        </authorList>
    </citation>
    <scope>NUCLEOTIDE SEQUENCE [LARGE SCALE GENOMIC DNA]</scope>
    <source>
        <strain evidence="13 14">W4I11</strain>
    </source>
</reference>
<comment type="cofactor">
    <cofactor evidence="9">
        <name>Mg(2+)</name>
        <dbReference type="ChEBI" id="CHEBI:18420"/>
    </cofactor>
    <text evidence="9">Binds 1 Mg(2+) ion per subunit.</text>
</comment>
<evidence type="ECO:0000256" key="9">
    <source>
        <dbReference type="HAMAP-Rule" id="MF_00097"/>
    </source>
</evidence>
<proteinExistence type="inferred from homology"/>
<gene>
    <name evidence="9" type="primary">thiE</name>
    <name evidence="13" type="ORF">QFZ34_003036</name>
</gene>
<dbReference type="InterPro" id="IPR034291">
    <property type="entry name" value="TMP_synthase"/>
</dbReference>
<accession>A0ABU0SAS8</accession>
<dbReference type="EC" id="2.5.1.3" evidence="9"/>
<evidence type="ECO:0000256" key="4">
    <source>
        <dbReference type="ARBA" id="ARBA00022842"/>
    </source>
</evidence>
<evidence type="ECO:0000256" key="6">
    <source>
        <dbReference type="ARBA" id="ARBA00047334"/>
    </source>
</evidence>
<keyword evidence="14" id="KW-1185">Reference proteome</keyword>
<feature type="binding site" evidence="9">
    <location>
        <position position="116"/>
    </location>
    <ligand>
        <name>Mg(2+)</name>
        <dbReference type="ChEBI" id="CHEBI:18420"/>
    </ligand>
</feature>
<dbReference type="PANTHER" id="PTHR20857:SF15">
    <property type="entry name" value="THIAMINE-PHOSPHATE SYNTHASE"/>
    <property type="match status" value="1"/>
</dbReference>
<dbReference type="NCBIfam" id="TIGR00693">
    <property type="entry name" value="thiE"/>
    <property type="match status" value="1"/>
</dbReference>
<dbReference type="HAMAP" id="MF_00097">
    <property type="entry name" value="TMP_synthase"/>
    <property type="match status" value="1"/>
</dbReference>
<dbReference type="InterPro" id="IPR022998">
    <property type="entry name" value="ThiamineP_synth_TenI"/>
</dbReference>
<evidence type="ECO:0000256" key="10">
    <source>
        <dbReference type="RuleBase" id="RU003826"/>
    </source>
</evidence>
<name>A0ABU0SAS8_9HYPH</name>
<dbReference type="GO" id="GO:0004789">
    <property type="term" value="F:thiamine-phosphate diphosphorylase activity"/>
    <property type="evidence" value="ECO:0007669"/>
    <property type="project" value="UniProtKB-EC"/>
</dbReference>
<feature type="domain" description="Thiamine phosphate synthase/TenI" evidence="12">
    <location>
        <begin position="36"/>
        <end position="219"/>
    </location>
</feature>
<evidence type="ECO:0000256" key="11">
    <source>
        <dbReference type="RuleBase" id="RU004253"/>
    </source>
</evidence>
<feature type="binding site" evidence="9">
    <location>
        <begin position="64"/>
        <end position="68"/>
    </location>
    <ligand>
        <name>4-amino-2-methyl-5-(diphosphooxymethyl)pyrimidine</name>
        <dbReference type="ChEBI" id="CHEBI:57841"/>
    </ligand>
</feature>
<feature type="binding site" evidence="9">
    <location>
        <position position="96"/>
    </location>
    <ligand>
        <name>4-amino-2-methyl-5-(diphosphooxymethyl)pyrimidine</name>
        <dbReference type="ChEBI" id="CHEBI:57841"/>
    </ligand>
</feature>
<dbReference type="PANTHER" id="PTHR20857">
    <property type="entry name" value="THIAMINE-PHOSPHATE PYROPHOSPHORYLASE"/>
    <property type="match status" value="1"/>
</dbReference>
<dbReference type="Pfam" id="PF02581">
    <property type="entry name" value="TMP-TENI"/>
    <property type="match status" value="1"/>
</dbReference>
<evidence type="ECO:0000256" key="1">
    <source>
        <dbReference type="ARBA" id="ARBA00005165"/>
    </source>
</evidence>
<sequence>MSNYRAGSSFFAHIRVSSFENGVRDVPNVDYRLNAIVDFDAIGPDKDLGALALAAVRGGATIIQYRDKNSATRDMIDRARQIHAAIKATGVPLLVNDRIDVALAVGVEGVHVGREDMAVADVRHLLGPNAIIGLTVKNEPDAQAAIDGDIDYACIGGLFETPTKENLQPIGFDGFKRLAAIIRKAKPHLPIGAIAGIGLERTPLAIEAGADGVAVISAIFRQDDPQGAAHTLRSAVDEALQVREPA</sequence>
<evidence type="ECO:0000313" key="13">
    <source>
        <dbReference type="EMBL" id="MDQ0997854.1"/>
    </source>
</evidence>
<keyword evidence="5 9" id="KW-0784">Thiamine biosynthesis</keyword>
<dbReference type="InterPro" id="IPR036206">
    <property type="entry name" value="ThiamineP_synth_sf"/>
</dbReference>
<evidence type="ECO:0000259" key="12">
    <source>
        <dbReference type="Pfam" id="PF02581"/>
    </source>
</evidence>
<comment type="function">
    <text evidence="9">Condenses 4-methyl-5-(beta-hydroxyethyl)thiazole monophosphate (THZ-P) and 2-methyl-4-amino-5-hydroxymethyl pyrimidine pyrophosphate (HMP-PP) to form thiamine monophosphate (TMP).</text>
</comment>
<comment type="catalytic activity">
    <reaction evidence="7 9 10">
        <text>2-(2-carboxy-4-methylthiazol-5-yl)ethyl phosphate + 4-amino-2-methyl-5-(diphosphooxymethyl)pyrimidine + 2 H(+) = thiamine phosphate + CO2 + diphosphate</text>
        <dbReference type="Rhea" id="RHEA:47848"/>
        <dbReference type="ChEBI" id="CHEBI:15378"/>
        <dbReference type="ChEBI" id="CHEBI:16526"/>
        <dbReference type="ChEBI" id="CHEBI:33019"/>
        <dbReference type="ChEBI" id="CHEBI:37575"/>
        <dbReference type="ChEBI" id="CHEBI:57841"/>
        <dbReference type="ChEBI" id="CHEBI:62890"/>
        <dbReference type="EC" id="2.5.1.3"/>
    </reaction>
</comment>
<feature type="binding site" evidence="9">
    <location>
        <position position="97"/>
    </location>
    <ligand>
        <name>Mg(2+)</name>
        <dbReference type="ChEBI" id="CHEBI:18420"/>
    </ligand>
</feature>
<evidence type="ECO:0000256" key="7">
    <source>
        <dbReference type="ARBA" id="ARBA00047851"/>
    </source>
</evidence>
<evidence type="ECO:0000313" key="14">
    <source>
        <dbReference type="Proteomes" id="UP001237780"/>
    </source>
</evidence>
<keyword evidence="2 9" id="KW-0808">Transferase</keyword>
<comment type="catalytic activity">
    <reaction evidence="6 9 10">
        <text>4-methyl-5-(2-phosphooxyethyl)-thiazole + 4-amino-2-methyl-5-(diphosphooxymethyl)pyrimidine + H(+) = thiamine phosphate + diphosphate</text>
        <dbReference type="Rhea" id="RHEA:22328"/>
        <dbReference type="ChEBI" id="CHEBI:15378"/>
        <dbReference type="ChEBI" id="CHEBI:33019"/>
        <dbReference type="ChEBI" id="CHEBI:37575"/>
        <dbReference type="ChEBI" id="CHEBI:57841"/>
        <dbReference type="ChEBI" id="CHEBI:58296"/>
        <dbReference type="EC" id="2.5.1.3"/>
    </reaction>
</comment>
<feature type="binding site" evidence="9">
    <location>
        <position position="135"/>
    </location>
    <ligand>
        <name>4-amino-2-methyl-5-(diphosphooxymethyl)pyrimidine</name>
        <dbReference type="ChEBI" id="CHEBI:57841"/>
    </ligand>
</feature>
<evidence type="ECO:0000256" key="3">
    <source>
        <dbReference type="ARBA" id="ARBA00022723"/>
    </source>
</evidence>
<dbReference type="EMBL" id="JAUSZT010000003">
    <property type="protein sequence ID" value="MDQ0997854.1"/>
    <property type="molecule type" value="Genomic_DNA"/>
</dbReference>
<keyword evidence="3 9" id="KW-0479">Metal-binding</keyword>
<keyword evidence="4 9" id="KW-0460">Magnesium</keyword>
<dbReference type="CDD" id="cd00564">
    <property type="entry name" value="TMP_TenI"/>
    <property type="match status" value="1"/>
</dbReference>
<protein>
    <recommendedName>
        <fullName evidence="9">Thiamine-phosphate synthase</fullName>
        <shortName evidence="9">TP synthase</shortName>
        <shortName evidence="9">TPS</shortName>
        <ecNumber evidence="9">2.5.1.3</ecNumber>
    </recommendedName>
    <alternativeName>
        <fullName evidence="9">Thiamine-phosphate pyrophosphorylase</fullName>
        <shortName evidence="9">TMP pyrophosphorylase</shortName>
        <shortName evidence="9">TMP-PPase</shortName>
    </alternativeName>
</protein>
<feature type="binding site" evidence="9">
    <location>
        <position position="196"/>
    </location>
    <ligand>
        <name>2-[(2R,5Z)-2-carboxy-4-methylthiazol-5(2H)-ylidene]ethyl phosphate</name>
        <dbReference type="ChEBI" id="CHEBI:62899"/>
    </ligand>
</feature>
<evidence type="ECO:0000256" key="2">
    <source>
        <dbReference type="ARBA" id="ARBA00022679"/>
    </source>
</evidence>
<dbReference type="Gene3D" id="3.20.20.70">
    <property type="entry name" value="Aldolase class I"/>
    <property type="match status" value="1"/>
</dbReference>
<evidence type="ECO:0000256" key="5">
    <source>
        <dbReference type="ARBA" id="ARBA00022977"/>
    </source>
</evidence>
<organism evidence="13 14">
    <name type="scientific">Phyllobacterium ifriqiyense</name>
    <dbReference type="NCBI Taxonomy" id="314238"/>
    <lineage>
        <taxon>Bacteria</taxon>
        <taxon>Pseudomonadati</taxon>
        <taxon>Pseudomonadota</taxon>
        <taxon>Alphaproteobacteria</taxon>
        <taxon>Hyphomicrobiales</taxon>
        <taxon>Phyllobacteriaceae</taxon>
        <taxon>Phyllobacterium</taxon>
    </lineage>
</organism>
<comment type="catalytic activity">
    <reaction evidence="8 9 10">
        <text>2-[(2R,5Z)-2-carboxy-4-methylthiazol-5(2H)-ylidene]ethyl phosphate + 4-amino-2-methyl-5-(diphosphooxymethyl)pyrimidine + 2 H(+) = thiamine phosphate + CO2 + diphosphate</text>
        <dbReference type="Rhea" id="RHEA:47844"/>
        <dbReference type="ChEBI" id="CHEBI:15378"/>
        <dbReference type="ChEBI" id="CHEBI:16526"/>
        <dbReference type="ChEBI" id="CHEBI:33019"/>
        <dbReference type="ChEBI" id="CHEBI:37575"/>
        <dbReference type="ChEBI" id="CHEBI:57841"/>
        <dbReference type="ChEBI" id="CHEBI:62899"/>
        <dbReference type="EC" id="2.5.1.3"/>
    </reaction>
</comment>
<feature type="binding site" evidence="9">
    <location>
        <begin position="216"/>
        <end position="217"/>
    </location>
    <ligand>
        <name>2-[(2R,5Z)-2-carboxy-4-methylthiazol-5(2H)-ylidene]ethyl phosphate</name>
        <dbReference type="ChEBI" id="CHEBI:62899"/>
    </ligand>
</feature>
<feature type="binding site" evidence="9">
    <location>
        <position position="164"/>
    </location>
    <ligand>
        <name>4-amino-2-methyl-5-(diphosphooxymethyl)pyrimidine</name>
        <dbReference type="ChEBI" id="CHEBI:57841"/>
    </ligand>
</feature>
<dbReference type="Proteomes" id="UP001237780">
    <property type="component" value="Unassembled WGS sequence"/>
</dbReference>
<comment type="caution">
    <text evidence="13">The sequence shown here is derived from an EMBL/GenBank/DDBJ whole genome shotgun (WGS) entry which is preliminary data.</text>
</comment>
<dbReference type="SUPFAM" id="SSF51391">
    <property type="entry name" value="Thiamin phosphate synthase"/>
    <property type="match status" value="1"/>
</dbReference>
<comment type="pathway">
    <text evidence="1 9 11">Cofactor biosynthesis; thiamine diphosphate biosynthesis; thiamine phosphate from 4-amino-2-methyl-5-diphosphomethylpyrimidine and 4-methyl-5-(2-phosphoethyl)-thiazole: step 1/1.</text>
</comment>
<comment type="similarity">
    <text evidence="9 10">Belongs to the thiamine-phosphate synthase family.</text>
</comment>
<evidence type="ECO:0000256" key="8">
    <source>
        <dbReference type="ARBA" id="ARBA00047883"/>
    </source>
</evidence>
<feature type="binding site" evidence="9">
    <location>
        <begin position="161"/>
        <end position="163"/>
    </location>
    <ligand>
        <name>2-[(2R,5Z)-2-carboxy-4-methylthiazol-5(2H)-ylidene]ethyl phosphate</name>
        <dbReference type="ChEBI" id="CHEBI:62899"/>
    </ligand>
</feature>
<dbReference type="InterPro" id="IPR013785">
    <property type="entry name" value="Aldolase_TIM"/>
</dbReference>